<sequence>MINFEAFQSNKKNIIKPLSNIIKIDNLMSAHYKNSILFDVVENNDYTKSNEIALLEKYTTLFSLSANETEITFNDTKVSEYLVSELIKERTEVLKLYNELQAYANLPYIETSKDNVSAEAALWEVVEERNSIFNIVSHLVQESKKKDADIELTKSIFKKRLNFYY</sequence>
<evidence type="ECO:0000313" key="2">
    <source>
        <dbReference type="Proteomes" id="UP000467488"/>
    </source>
</evidence>
<dbReference type="Proteomes" id="UP000467488">
    <property type="component" value="Chromosome"/>
</dbReference>
<reference evidence="1 2" key="1">
    <citation type="submission" date="2020-01" db="EMBL/GenBank/DDBJ databases">
        <title>Dynamics of blaIMP-6 dissemination in carbapenem resistant Enterobacteriacea isolated from regional surveillance in Osaka, Japan.</title>
        <authorList>
            <person name="Abe R."/>
            <person name="Akeda Y."/>
            <person name="Sugawara Y."/>
            <person name="Yamamoto N."/>
            <person name="Tomono K."/>
            <person name="Takeuchi D."/>
            <person name="Kawahara R."/>
            <person name="Hamada S."/>
        </authorList>
    </citation>
    <scope>NUCLEOTIDE SEQUENCE [LARGE SCALE GENOMIC DNA]</scope>
    <source>
        <strain evidence="1 2">E300</strain>
    </source>
</reference>
<gene>
    <name evidence="1" type="ORF">EIMP300_24160</name>
</gene>
<protein>
    <recommendedName>
        <fullName evidence="3">KfiB protein</fullName>
    </recommendedName>
</protein>
<organism evidence="1 2">
    <name type="scientific">Escherichia coli</name>
    <dbReference type="NCBI Taxonomy" id="562"/>
    <lineage>
        <taxon>Bacteria</taxon>
        <taxon>Pseudomonadati</taxon>
        <taxon>Pseudomonadota</taxon>
        <taxon>Gammaproteobacteria</taxon>
        <taxon>Enterobacterales</taxon>
        <taxon>Enterobacteriaceae</taxon>
        <taxon>Escherichia</taxon>
    </lineage>
</organism>
<evidence type="ECO:0008006" key="3">
    <source>
        <dbReference type="Google" id="ProtNLM"/>
    </source>
</evidence>
<accession>A0A8S0FLV8</accession>
<dbReference type="EMBL" id="AP022360">
    <property type="protein sequence ID" value="BBU81016.1"/>
    <property type="molecule type" value="Genomic_DNA"/>
</dbReference>
<dbReference type="AlphaFoldDB" id="A0A8S0FLV8"/>
<proteinExistence type="predicted"/>
<evidence type="ECO:0000313" key="1">
    <source>
        <dbReference type="EMBL" id="BBU81016.1"/>
    </source>
</evidence>
<name>A0A8S0FLV8_ECOLX</name>